<comment type="similarity">
    <text evidence="1">Belongs to the adenylyl cyclase class-3 family.</text>
</comment>
<dbReference type="InterPro" id="IPR029787">
    <property type="entry name" value="Nucleotide_cyclase"/>
</dbReference>
<keyword evidence="2" id="KW-0175">Coiled coil</keyword>
<accession>A0ABN5AJM0</accession>
<dbReference type="RefSeq" id="WP_088272915.1">
    <property type="nucleotide sequence ID" value="NZ_CP021920.1"/>
</dbReference>
<dbReference type="PANTHER" id="PTHR43081:SF1">
    <property type="entry name" value="ADENYLATE CYCLASE, TERMINAL-DIFFERENTIATION SPECIFIC"/>
    <property type="match status" value="1"/>
</dbReference>
<keyword evidence="4" id="KW-0456">Lyase</keyword>
<dbReference type="PANTHER" id="PTHR43081">
    <property type="entry name" value="ADENYLATE CYCLASE, TERMINAL-DIFFERENTIATION SPECIFIC-RELATED"/>
    <property type="match status" value="1"/>
</dbReference>
<dbReference type="EMBL" id="CP021920">
    <property type="protein sequence ID" value="ASB89329.1"/>
    <property type="molecule type" value="Genomic_DNA"/>
</dbReference>
<dbReference type="Pfam" id="PF00211">
    <property type="entry name" value="Guanylate_cyc"/>
    <property type="match status" value="1"/>
</dbReference>
<dbReference type="InterPro" id="IPR001054">
    <property type="entry name" value="A/G_cyclase"/>
</dbReference>
<dbReference type="GO" id="GO:0004016">
    <property type="term" value="F:adenylate cyclase activity"/>
    <property type="evidence" value="ECO:0007669"/>
    <property type="project" value="UniProtKB-EC"/>
</dbReference>
<evidence type="ECO:0000259" key="3">
    <source>
        <dbReference type="PROSITE" id="PS50125"/>
    </source>
</evidence>
<dbReference type="Proteomes" id="UP000196877">
    <property type="component" value="Chromosome"/>
</dbReference>
<dbReference type="SUPFAM" id="SSF55073">
    <property type="entry name" value="Nucleotide cyclase"/>
    <property type="match status" value="1"/>
</dbReference>
<dbReference type="EC" id="4.6.1.1" evidence="4"/>
<proteinExistence type="inferred from homology"/>
<evidence type="ECO:0000313" key="5">
    <source>
        <dbReference type="Proteomes" id="UP000196877"/>
    </source>
</evidence>
<dbReference type="CDD" id="cd07302">
    <property type="entry name" value="CHD"/>
    <property type="match status" value="1"/>
</dbReference>
<dbReference type="InterPro" id="IPR050697">
    <property type="entry name" value="Adenylyl/Guanylyl_Cyclase_3/4"/>
</dbReference>
<evidence type="ECO:0000256" key="2">
    <source>
        <dbReference type="SAM" id="Coils"/>
    </source>
</evidence>
<dbReference type="GeneID" id="92853237"/>
<sequence length="485" mass="56236">MENWKLDKLEEIKYKLSEVFDSEMKVQDYDGGVVPSVEELEDVNIGLVVSCSILFVDIRGSTSLSDSSWAKSMAKIYRAFVRAIVMCINYSGGSVRQIVGDRVMGVFVDDEDRKSTEKALEAARAILTVIDNYFNPKCQETVNGKQIECGIGIDYGNVLLTQVGMKLREEESKDLVWAGKIANIASKHTDMAEPGEIFITQRFFDGLPFQFKKDHSGNDLWNNVLRFKNEDFFKGYVIKNYYLDCFQHEQEIRDNDNVNDEKTVRLKAIPNIKDNEITPIQKADQVLTLAFQKMEDIVRKQDELKSLEKELLKRGERIQKKESELNIKEKTISQRKITAEYEIKTKILYDQLDTLTLEGFRSLYDEVVILGNKIGKSNVQVKNDLHYWKLISFLEDKDIGWAYRLIKEQLRNSESKKCFEMPNPMVVEKIVKRLNKIEEYIELIQYTMKHYSKDYVAYDKNDIKDSLIRLGVSPDYALELAQINM</sequence>
<organism evidence="4 5">
    <name type="scientific">Bacillus sonorensis</name>
    <dbReference type="NCBI Taxonomy" id="119858"/>
    <lineage>
        <taxon>Bacteria</taxon>
        <taxon>Bacillati</taxon>
        <taxon>Bacillota</taxon>
        <taxon>Bacilli</taxon>
        <taxon>Bacillales</taxon>
        <taxon>Bacillaceae</taxon>
        <taxon>Bacillus</taxon>
    </lineage>
</organism>
<dbReference type="Gene3D" id="3.30.70.1230">
    <property type="entry name" value="Nucleotide cyclase"/>
    <property type="match status" value="1"/>
</dbReference>
<gene>
    <name evidence="4" type="ORF">S101395_02822</name>
</gene>
<keyword evidence="5" id="KW-1185">Reference proteome</keyword>
<protein>
    <submittedName>
        <fullName evidence="4">Adenylate cyclase</fullName>
        <ecNumber evidence="4">4.6.1.1</ecNumber>
    </submittedName>
</protein>
<dbReference type="PROSITE" id="PS50125">
    <property type="entry name" value="GUANYLATE_CYCLASE_2"/>
    <property type="match status" value="1"/>
</dbReference>
<feature type="coiled-coil region" evidence="2">
    <location>
        <begin position="290"/>
        <end position="324"/>
    </location>
</feature>
<feature type="domain" description="Guanylate cyclase" evidence="3">
    <location>
        <begin position="52"/>
        <end position="189"/>
    </location>
</feature>
<reference evidence="4 5" key="1">
    <citation type="submission" date="2017-06" db="EMBL/GenBank/DDBJ databases">
        <title>Genome sequence of Bacillus sonorensis strain SRCM101395.</title>
        <authorList>
            <person name="Cho S.H."/>
        </authorList>
    </citation>
    <scope>NUCLEOTIDE SEQUENCE [LARGE SCALE GENOMIC DNA]</scope>
    <source>
        <strain evidence="4 5">SRCM101395</strain>
    </source>
</reference>
<evidence type="ECO:0000256" key="1">
    <source>
        <dbReference type="ARBA" id="ARBA00005381"/>
    </source>
</evidence>
<name>A0ABN5AJM0_9BACI</name>
<evidence type="ECO:0000313" key="4">
    <source>
        <dbReference type="EMBL" id="ASB89329.1"/>
    </source>
</evidence>